<sequence length="60" mass="6773">MSDSEAILDDLFHSCAFMAFIEEYAGSNGLPDSDRTKWRAYSHFETSLAEANASRRNRLA</sequence>
<reference evidence="1 2" key="1">
    <citation type="journal article" date="2016" name="Front. Microbiol.">
        <title>Fuerstia marisgermanicae gen. nov., sp. nov., an Unusual Member of the Phylum Planctomycetes from the German Wadden Sea.</title>
        <authorList>
            <person name="Kohn T."/>
            <person name="Heuer A."/>
            <person name="Jogler M."/>
            <person name="Vollmers J."/>
            <person name="Boedeker C."/>
            <person name="Bunk B."/>
            <person name="Rast P."/>
            <person name="Borchert D."/>
            <person name="Glockner I."/>
            <person name="Freese H.M."/>
            <person name="Klenk H.P."/>
            <person name="Overmann J."/>
            <person name="Kaster A.K."/>
            <person name="Rohde M."/>
            <person name="Wiegand S."/>
            <person name="Jogler C."/>
        </authorList>
    </citation>
    <scope>NUCLEOTIDE SEQUENCE [LARGE SCALE GENOMIC DNA]</scope>
    <source>
        <strain evidence="1 2">NH11</strain>
    </source>
</reference>
<dbReference type="OrthoDB" id="290665at2"/>
<evidence type="ECO:0000313" key="1">
    <source>
        <dbReference type="EMBL" id="APZ94511.1"/>
    </source>
</evidence>
<proteinExistence type="predicted"/>
<dbReference type="EMBL" id="CP017641">
    <property type="protein sequence ID" value="APZ94511.1"/>
    <property type="molecule type" value="Genomic_DNA"/>
</dbReference>
<organism evidence="1 2">
    <name type="scientific">Fuerstiella marisgermanici</name>
    <dbReference type="NCBI Taxonomy" id="1891926"/>
    <lineage>
        <taxon>Bacteria</taxon>
        <taxon>Pseudomonadati</taxon>
        <taxon>Planctomycetota</taxon>
        <taxon>Planctomycetia</taxon>
        <taxon>Planctomycetales</taxon>
        <taxon>Planctomycetaceae</taxon>
        <taxon>Fuerstiella</taxon>
    </lineage>
</organism>
<protein>
    <submittedName>
        <fullName evidence="1">Uncharacterized protein</fullName>
    </submittedName>
</protein>
<evidence type="ECO:0000313" key="2">
    <source>
        <dbReference type="Proteomes" id="UP000187735"/>
    </source>
</evidence>
<accession>A0A1P8WKC9</accession>
<dbReference type="AlphaFoldDB" id="A0A1P8WKC9"/>
<dbReference type="STRING" id="1891926.Fuma_04143"/>
<gene>
    <name evidence="1" type="ORF">Fuma_04143</name>
</gene>
<dbReference type="RefSeq" id="WP_077025801.1">
    <property type="nucleotide sequence ID" value="NZ_CP017641.1"/>
</dbReference>
<dbReference type="Proteomes" id="UP000187735">
    <property type="component" value="Chromosome"/>
</dbReference>
<name>A0A1P8WKC9_9PLAN</name>
<keyword evidence="2" id="KW-1185">Reference proteome</keyword>
<dbReference type="KEGG" id="fmr:Fuma_04143"/>